<proteinExistence type="predicted"/>
<dbReference type="OrthoDB" id="955414at2"/>
<gene>
    <name evidence="2" type="ORF">DCC81_02310</name>
</gene>
<accession>A0A2T7BKY9</accession>
<evidence type="ECO:0000256" key="1">
    <source>
        <dbReference type="SAM" id="SignalP"/>
    </source>
</evidence>
<feature type="signal peptide" evidence="1">
    <location>
        <begin position="1"/>
        <end position="25"/>
    </location>
</feature>
<feature type="chain" id="PRO_5015409215" description="Secretion system C-terminal sorting domain-containing protein" evidence="1">
    <location>
        <begin position="26"/>
        <end position="142"/>
    </location>
</feature>
<protein>
    <recommendedName>
        <fullName evidence="4">Secretion system C-terminal sorting domain-containing protein</fullName>
    </recommendedName>
</protein>
<dbReference type="Proteomes" id="UP000244450">
    <property type="component" value="Unassembled WGS sequence"/>
</dbReference>
<organism evidence="2 3">
    <name type="scientific">Chitinophaga parva</name>
    <dbReference type="NCBI Taxonomy" id="2169414"/>
    <lineage>
        <taxon>Bacteria</taxon>
        <taxon>Pseudomonadati</taxon>
        <taxon>Bacteroidota</taxon>
        <taxon>Chitinophagia</taxon>
        <taxon>Chitinophagales</taxon>
        <taxon>Chitinophagaceae</taxon>
        <taxon>Chitinophaga</taxon>
    </lineage>
</organism>
<keyword evidence="3" id="KW-1185">Reference proteome</keyword>
<dbReference type="AlphaFoldDB" id="A0A2T7BKY9"/>
<evidence type="ECO:0000313" key="3">
    <source>
        <dbReference type="Proteomes" id="UP000244450"/>
    </source>
</evidence>
<name>A0A2T7BKY9_9BACT</name>
<sequence>MKRVMNTKTAILLAATLLAGTAAFAQQPLVAYNGNIFTSPVIMTMEDAPTLEMNVMQATGANLTFHINVENPQLEKVKLYLLDKSGNILHEEVLPVKAHFETRYNLDQLEDGAYKIVLSTRSRDIEHAINIITSVSRTGKVN</sequence>
<evidence type="ECO:0008006" key="4">
    <source>
        <dbReference type="Google" id="ProtNLM"/>
    </source>
</evidence>
<dbReference type="RefSeq" id="WP_108684977.1">
    <property type="nucleotide sequence ID" value="NZ_QCYK01000001.1"/>
</dbReference>
<keyword evidence="1" id="KW-0732">Signal</keyword>
<reference evidence="2 3" key="1">
    <citation type="submission" date="2018-04" db="EMBL/GenBank/DDBJ databases">
        <title>Chitinophaga fuyangensis sp. nov., isolated from soil in a chemical factory.</title>
        <authorList>
            <person name="Chen K."/>
        </authorList>
    </citation>
    <scope>NUCLEOTIDE SEQUENCE [LARGE SCALE GENOMIC DNA]</scope>
    <source>
        <strain evidence="2 3">LY-1</strain>
    </source>
</reference>
<dbReference type="EMBL" id="QCYK01000001">
    <property type="protein sequence ID" value="PUZ28338.1"/>
    <property type="molecule type" value="Genomic_DNA"/>
</dbReference>
<comment type="caution">
    <text evidence="2">The sequence shown here is derived from an EMBL/GenBank/DDBJ whole genome shotgun (WGS) entry which is preliminary data.</text>
</comment>
<evidence type="ECO:0000313" key="2">
    <source>
        <dbReference type="EMBL" id="PUZ28338.1"/>
    </source>
</evidence>